<dbReference type="InterPro" id="IPR006202">
    <property type="entry name" value="Neur_chan_lig-bd"/>
</dbReference>
<feature type="domain" description="Neurotransmitter-gated ion-channel ligand-binding" evidence="12">
    <location>
        <begin position="42"/>
        <end position="247"/>
    </location>
</feature>
<evidence type="ECO:0000256" key="6">
    <source>
        <dbReference type="ARBA" id="ARBA00022729"/>
    </source>
</evidence>
<dbReference type="GO" id="GO:0005886">
    <property type="term" value="C:plasma membrane"/>
    <property type="evidence" value="ECO:0007669"/>
    <property type="project" value="UniProtKB-SubCell"/>
</dbReference>
<dbReference type="InterPro" id="IPR006028">
    <property type="entry name" value="GABAA/Glycine_rcpt"/>
</dbReference>
<dbReference type="PANTHER" id="PTHR18945">
    <property type="entry name" value="NEUROTRANSMITTER GATED ION CHANNEL"/>
    <property type="match status" value="1"/>
</dbReference>
<evidence type="ECO:0000256" key="9">
    <source>
        <dbReference type="ARBA" id="ARBA00023136"/>
    </source>
</evidence>
<dbReference type="Gene3D" id="1.20.58.390">
    <property type="entry name" value="Neurotransmitter-gated ion-channel transmembrane domain"/>
    <property type="match status" value="1"/>
</dbReference>
<dbReference type="OrthoDB" id="407674at2759"/>
<evidence type="ECO:0000313" key="15">
    <source>
        <dbReference type="Proteomes" id="UP000597762"/>
    </source>
</evidence>
<feature type="transmembrane region" description="Helical" evidence="11">
    <location>
        <begin position="249"/>
        <end position="272"/>
    </location>
</feature>
<dbReference type="InterPro" id="IPR006201">
    <property type="entry name" value="Neur_channel"/>
</dbReference>
<dbReference type="CDD" id="cd18991">
    <property type="entry name" value="LGIC_ECD_GlyR"/>
    <property type="match status" value="1"/>
</dbReference>
<keyword evidence="5 11" id="KW-0812">Transmembrane</keyword>
<keyword evidence="3 11" id="KW-0813">Transport</keyword>
<feature type="transmembrane region" description="Helical" evidence="11">
    <location>
        <begin position="284"/>
        <end position="303"/>
    </location>
</feature>
<dbReference type="Pfam" id="PF02932">
    <property type="entry name" value="Neur_chan_memb"/>
    <property type="match status" value="1"/>
</dbReference>
<dbReference type="Pfam" id="PF02931">
    <property type="entry name" value="Neur_chan_LBD"/>
    <property type="match status" value="1"/>
</dbReference>
<dbReference type="InterPro" id="IPR036734">
    <property type="entry name" value="Neur_chan_lig-bd_sf"/>
</dbReference>
<keyword evidence="9 11" id="KW-0472">Membrane</keyword>
<evidence type="ECO:0000256" key="11">
    <source>
        <dbReference type="RuleBase" id="RU000687"/>
    </source>
</evidence>
<reference evidence="14" key="1">
    <citation type="submission" date="2021-01" db="EMBL/GenBank/DDBJ databases">
        <authorList>
            <person name="Li R."/>
            <person name="Bekaert M."/>
        </authorList>
    </citation>
    <scope>NUCLEOTIDE SEQUENCE</scope>
    <source>
        <strain evidence="14">Farmed</strain>
    </source>
</reference>
<dbReference type="EMBL" id="CAHIKZ030002296">
    <property type="protein sequence ID" value="CAE1284566.1"/>
    <property type="molecule type" value="Genomic_DNA"/>
</dbReference>
<comment type="caution">
    <text evidence="14">The sequence shown here is derived from an EMBL/GenBank/DDBJ whole genome shotgun (WGS) entry which is preliminary data.</text>
</comment>
<dbReference type="PRINTS" id="PR00252">
    <property type="entry name" value="NRIONCHANNEL"/>
</dbReference>
<evidence type="ECO:0000256" key="2">
    <source>
        <dbReference type="ARBA" id="ARBA00004236"/>
    </source>
</evidence>
<keyword evidence="7 11" id="KW-1133">Transmembrane helix</keyword>
<proteinExistence type="inferred from homology"/>
<keyword evidence="4" id="KW-1003">Cell membrane</keyword>
<dbReference type="SUPFAM" id="SSF63712">
    <property type="entry name" value="Nicotinic receptor ligand binding domain-like"/>
    <property type="match status" value="1"/>
</dbReference>
<evidence type="ECO:0000256" key="7">
    <source>
        <dbReference type="ARBA" id="ARBA00022989"/>
    </source>
</evidence>
<evidence type="ECO:0000256" key="5">
    <source>
        <dbReference type="ARBA" id="ARBA00022692"/>
    </source>
</evidence>
<feature type="chain" id="PRO_5033110824" evidence="11">
    <location>
        <begin position="23"/>
        <end position="428"/>
    </location>
</feature>
<comment type="subcellular location">
    <subcellularLocation>
        <location evidence="2">Cell membrane</location>
    </subcellularLocation>
    <subcellularLocation>
        <location evidence="1">Membrane</location>
        <topology evidence="1">Multi-pass membrane protein</topology>
    </subcellularLocation>
</comment>
<keyword evidence="14" id="KW-0675">Receptor</keyword>
<evidence type="ECO:0000256" key="8">
    <source>
        <dbReference type="ARBA" id="ARBA00023065"/>
    </source>
</evidence>
<evidence type="ECO:0000256" key="4">
    <source>
        <dbReference type="ARBA" id="ARBA00022475"/>
    </source>
</evidence>
<dbReference type="GO" id="GO:0004888">
    <property type="term" value="F:transmembrane signaling receptor activity"/>
    <property type="evidence" value="ECO:0007669"/>
    <property type="project" value="InterPro"/>
</dbReference>
<dbReference type="InterPro" id="IPR018000">
    <property type="entry name" value="Neurotransmitter_ion_chnl_CS"/>
</dbReference>
<dbReference type="GO" id="GO:0005230">
    <property type="term" value="F:extracellular ligand-gated monoatomic ion channel activity"/>
    <property type="evidence" value="ECO:0007669"/>
    <property type="project" value="InterPro"/>
</dbReference>
<dbReference type="AlphaFoldDB" id="A0A812CW96"/>
<evidence type="ECO:0000259" key="12">
    <source>
        <dbReference type="Pfam" id="PF02931"/>
    </source>
</evidence>
<dbReference type="Proteomes" id="UP000597762">
    <property type="component" value="Unassembled WGS sequence"/>
</dbReference>
<keyword evidence="10 11" id="KW-0407">Ion channel</keyword>
<feature type="transmembrane region" description="Helical" evidence="11">
    <location>
        <begin position="315"/>
        <end position="336"/>
    </location>
</feature>
<evidence type="ECO:0000256" key="1">
    <source>
        <dbReference type="ARBA" id="ARBA00004141"/>
    </source>
</evidence>
<dbReference type="InterPro" id="IPR006029">
    <property type="entry name" value="Neurotrans-gated_channel_TM"/>
</dbReference>
<name>A0A812CW96_ACAPH</name>
<dbReference type="PROSITE" id="PS00236">
    <property type="entry name" value="NEUROTR_ION_CHANNEL"/>
    <property type="match status" value="1"/>
</dbReference>
<feature type="signal peptide" evidence="11">
    <location>
        <begin position="1"/>
        <end position="22"/>
    </location>
</feature>
<keyword evidence="6 11" id="KW-0732">Signal</keyword>
<protein>
    <submittedName>
        <fullName evidence="14">Gamma-aminobutyric acid receptor subunit beta,Glycine receptor subunit alpha-4</fullName>
    </submittedName>
</protein>
<dbReference type="InterPro" id="IPR036719">
    <property type="entry name" value="Neuro-gated_channel_TM_sf"/>
</dbReference>
<evidence type="ECO:0000256" key="3">
    <source>
        <dbReference type="ARBA" id="ARBA00022448"/>
    </source>
</evidence>
<keyword evidence="15" id="KW-1185">Reference proteome</keyword>
<evidence type="ECO:0000256" key="10">
    <source>
        <dbReference type="ARBA" id="ARBA00023303"/>
    </source>
</evidence>
<dbReference type="Gene3D" id="2.70.170.10">
    <property type="entry name" value="Neurotransmitter-gated ion-channel ligand-binding domain"/>
    <property type="match status" value="1"/>
</dbReference>
<gene>
    <name evidence="14" type="ORF">SPHA_44818</name>
</gene>
<dbReference type="SUPFAM" id="SSF90112">
    <property type="entry name" value="Neurotransmitter-gated ion-channel transmembrane pore"/>
    <property type="match status" value="1"/>
</dbReference>
<organism evidence="14 15">
    <name type="scientific">Acanthosepion pharaonis</name>
    <name type="common">Pharaoh cuttlefish</name>
    <name type="synonym">Sepia pharaonis</name>
    <dbReference type="NCBI Taxonomy" id="158019"/>
    <lineage>
        <taxon>Eukaryota</taxon>
        <taxon>Metazoa</taxon>
        <taxon>Spiralia</taxon>
        <taxon>Lophotrochozoa</taxon>
        <taxon>Mollusca</taxon>
        <taxon>Cephalopoda</taxon>
        <taxon>Coleoidea</taxon>
        <taxon>Decapodiformes</taxon>
        <taxon>Sepiida</taxon>
        <taxon>Sepiina</taxon>
        <taxon>Sepiidae</taxon>
        <taxon>Acanthosepion</taxon>
    </lineage>
</organism>
<accession>A0A812CW96</accession>
<keyword evidence="8 11" id="KW-0406">Ion transport</keyword>
<feature type="transmembrane region" description="Helical" evidence="11">
    <location>
        <begin position="405"/>
        <end position="422"/>
    </location>
</feature>
<dbReference type="InterPro" id="IPR038050">
    <property type="entry name" value="Neuro_actylchol_rec"/>
</dbReference>
<dbReference type="NCBIfam" id="TIGR00860">
    <property type="entry name" value="LIC"/>
    <property type="match status" value="1"/>
</dbReference>
<sequence>MDLNRCERLWLLLLLLVSITCGVCVGQAPLRPQEAIEKSDALNYLLKTTKYEKAFPPEFNYDKPTEITCQIMIDSIDSINEATMDFTLSMFLYQRWTEHRLILQTIVNVTYLELDANAIGKIWVPDLYFPNEKRSNFHDVTMPNRMLRIYETGEILFTLRITLTLTCKMDLRNFPFDKQVCYIQIASFSYTNSTLLLKWFKEKSVQISSNVADTQFLMERVTQSECENFVRQEGNHSCLQANFHLTRSIGYYVVQMYIPTILIVVLSWLSFWLNVGSVPGRISLGVLTVLTMTTQISSVNASLPRVSYTKAIDIWMATCLLFVFAALIEFAIANVLSRKESMSVFFFQNLHCQGDAEHGHSTRKTETVMNRKDTQTKAEGAEVDNNAFPRSGFWYAAILDSSSRIVFPLMFSLFNLIYWPSYLSGQTT</sequence>
<dbReference type="CDD" id="cd19049">
    <property type="entry name" value="LGIC_TM_anion"/>
    <property type="match status" value="1"/>
</dbReference>
<dbReference type="PRINTS" id="PR00253">
    <property type="entry name" value="GABAARECEPTR"/>
</dbReference>
<evidence type="ECO:0000259" key="13">
    <source>
        <dbReference type="Pfam" id="PF02932"/>
    </source>
</evidence>
<feature type="domain" description="Neurotransmitter-gated ion-channel transmembrane" evidence="13">
    <location>
        <begin position="256"/>
        <end position="340"/>
    </location>
</feature>
<comment type="similarity">
    <text evidence="11">Belongs to the ligand-gated ion channel (TC 1.A.9) family.</text>
</comment>
<evidence type="ECO:0000313" key="14">
    <source>
        <dbReference type="EMBL" id="CAE1284566.1"/>
    </source>
</evidence>